<accession>A0A8H3F232</accession>
<dbReference type="AlphaFoldDB" id="A0A8H3F232"/>
<comment type="caution">
    <text evidence="7">The sequence shown here is derived from an EMBL/GenBank/DDBJ whole genome shotgun (WGS) entry which is preliminary data.</text>
</comment>
<evidence type="ECO:0000256" key="6">
    <source>
        <dbReference type="SAM" id="Phobius"/>
    </source>
</evidence>
<comment type="subcellular location">
    <subcellularLocation>
        <location evidence="1">Membrane</location>
        <topology evidence="1">Multi-pass membrane protein</topology>
    </subcellularLocation>
</comment>
<organism evidence="7 8">
    <name type="scientific">Alectoria fallacina</name>
    <dbReference type="NCBI Taxonomy" id="1903189"/>
    <lineage>
        <taxon>Eukaryota</taxon>
        <taxon>Fungi</taxon>
        <taxon>Dikarya</taxon>
        <taxon>Ascomycota</taxon>
        <taxon>Pezizomycotina</taxon>
        <taxon>Lecanoromycetes</taxon>
        <taxon>OSLEUM clade</taxon>
        <taxon>Lecanoromycetidae</taxon>
        <taxon>Lecanorales</taxon>
        <taxon>Lecanorineae</taxon>
        <taxon>Parmeliaceae</taxon>
        <taxon>Alectoria</taxon>
    </lineage>
</organism>
<sequence>MSVSSVDLEMQSPAHPLPTAAGSDDEEDLQCWRDVKAETGFSSYMSFLGPLPETGPQIEALLANIRKDVSCIKFGEIHVLDILENGGLSISMHLKGRSESTEVSHREERDSNVANELKDCTQLLRNLRSPRENSRARVIVWSIPQVSSLHSGPVAAIGLGLKIQPAIFATLLSIVQNPSRVISRMESDSVIIGNSIATVARRYIPNQGAPPVLFVAKVHHRGTTLSGLSQADLAPNSYGYLNLLSRYVQKGAGVDARSDGQLLNAILPLLHLEVLDLHTKCEITQDALLKAQEETSDLHKQLAYQSLDKRRFGLRRMLEGLEESKNCFVKFARFHDPAEWLEGQPWISQKEEIIETINTARAKEAKARDYMQLQIGNLSILESRKSIQLSNQQISEAKRVKIFTILAFIYVPINLATSVFGMNLQELNQSGQNIWSFLMTAIVALLITGFVWLSLEVYHVVVEHKQHKNSAGVRSGEPKFMIGVRIAIRLGLIMERDLQLLRQLDNMQTKGQPE</sequence>
<dbReference type="EMBL" id="CAJPDR010000088">
    <property type="protein sequence ID" value="CAF9916143.1"/>
    <property type="molecule type" value="Genomic_DNA"/>
</dbReference>
<evidence type="ECO:0000256" key="5">
    <source>
        <dbReference type="SAM" id="MobiDB-lite"/>
    </source>
</evidence>
<feature type="transmembrane region" description="Helical" evidence="6">
    <location>
        <begin position="434"/>
        <end position="455"/>
    </location>
</feature>
<feature type="region of interest" description="Disordered" evidence="5">
    <location>
        <begin position="1"/>
        <end position="27"/>
    </location>
</feature>
<dbReference type="Proteomes" id="UP000664203">
    <property type="component" value="Unassembled WGS sequence"/>
</dbReference>
<keyword evidence="2 6" id="KW-0812">Transmembrane</keyword>
<evidence type="ECO:0000256" key="2">
    <source>
        <dbReference type="ARBA" id="ARBA00022692"/>
    </source>
</evidence>
<protein>
    <submittedName>
        <fullName evidence="7">Uncharacterized protein</fullName>
    </submittedName>
</protein>
<keyword evidence="3 6" id="KW-1133">Transmembrane helix</keyword>
<evidence type="ECO:0000256" key="3">
    <source>
        <dbReference type="ARBA" id="ARBA00022989"/>
    </source>
</evidence>
<dbReference type="InterPro" id="IPR002523">
    <property type="entry name" value="MgTranspt_CorA/ZnTranspt_ZntB"/>
</dbReference>
<name>A0A8H3F232_9LECA</name>
<feature type="transmembrane region" description="Helical" evidence="6">
    <location>
        <begin position="402"/>
        <end position="422"/>
    </location>
</feature>
<gene>
    <name evidence="7" type="ORF">ALECFALPRED_010532</name>
</gene>
<dbReference type="Pfam" id="PF01544">
    <property type="entry name" value="CorA"/>
    <property type="match status" value="1"/>
</dbReference>
<dbReference type="GO" id="GO:0016020">
    <property type="term" value="C:membrane"/>
    <property type="evidence" value="ECO:0007669"/>
    <property type="project" value="UniProtKB-SubCell"/>
</dbReference>
<evidence type="ECO:0000256" key="4">
    <source>
        <dbReference type="ARBA" id="ARBA00023136"/>
    </source>
</evidence>
<reference evidence="7" key="1">
    <citation type="submission" date="2021-03" db="EMBL/GenBank/DDBJ databases">
        <authorList>
            <person name="Tagirdzhanova G."/>
        </authorList>
    </citation>
    <scope>NUCLEOTIDE SEQUENCE</scope>
</reference>
<dbReference type="InterPro" id="IPR045863">
    <property type="entry name" value="CorA_TM1_TM2"/>
</dbReference>
<evidence type="ECO:0000256" key="1">
    <source>
        <dbReference type="ARBA" id="ARBA00004141"/>
    </source>
</evidence>
<proteinExistence type="predicted"/>
<dbReference type="Gene3D" id="1.20.58.340">
    <property type="entry name" value="Magnesium transport protein CorA, transmembrane region"/>
    <property type="match status" value="1"/>
</dbReference>
<evidence type="ECO:0000313" key="8">
    <source>
        <dbReference type="Proteomes" id="UP000664203"/>
    </source>
</evidence>
<keyword evidence="4 6" id="KW-0472">Membrane</keyword>
<keyword evidence="8" id="KW-1185">Reference proteome</keyword>
<dbReference type="OrthoDB" id="3231000at2759"/>
<evidence type="ECO:0000313" key="7">
    <source>
        <dbReference type="EMBL" id="CAF9916143.1"/>
    </source>
</evidence>
<dbReference type="GO" id="GO:0046873">
    <property type="term" value="F:metal ion transmembrane transporter activity"/>
    <property type="evidence" value="ECO:0007669"/>
    <property type="project" value="InterPro"/>
</dbReference>
<dbReference type="SUPFAM" id="SSF144083">
    <property type="entry name" value="Magnesium transport protein CorA, transmembrane region"/>
    <property type="match status" value="1"/>
</dbReference>